<sequence length="804" mass="88662">MAGNMYRAGAVAVNEIRESYNQTRSNQIDAAETSKITIPGSFPDVAIVTKGNEQMVLFPSYAKRHVKNRDREFEVPAGPPHTSTVNTGDPEYWRQEWSRLEDEKAIVDVDVRGWIYNPHRGPITRRNRMLIGLARQLSGIPAPNTVQGDQTTTAQPSSPSLHQQHEEEREQQSIEQRAKEIERRGEAEEEAAQRGKYSEPTNGGQEEIGNRYSGRNMSPPSAPPSPKLPGRSNTAGGTQLSEAELAVANANLMARIAPFMTTPLVEVPITLFFYNDEQSQSRTVKTNDSGHFVTRVALEFVPTHVRVLANEDISCTEPIQVIEPRGISLISDIDDTIKHSNILMGAKEIFRNTFVRDLSDMAIGGVRDWYTTLYDMGVKIHYCSNSPWQLYPVLATFFKRANLPPGSLHLKQYSGMLQGIFEPVAERKKGTLERIMRDFPERKFLLVGDSGEADLEVYTELAVANPGRIVAVFIRDVTTPEQTGYFDSGFNSQERKPQRRATSRSEQEQRRGLPDESTTTSRPALPPRLPPRDAKAQGPLMGDLIDLSEEPESVESRRPSEPGQGKPLTNPMSQSGDSLLSRKPPPRPSKPTSLRSSPAVPVLTTQEPSDLTTTERKQAPPPPAARKPMPSPSGQSTRSSTPSNQNRETPTRSEPSLPNGSKTIVPPPPPPPRRRGTPSSIKSLSPRLTALSRRRTAPVDPSDLDLDPLTLGGSGATTPSSGGGGRQQQQQQHQGGNGGGNGGPIDRRLDLWRRRLERAHDTLDQQGVRLYTWKRGDEVIAEAVGIVKGELRAMGVRPEVSRKG</sequence>
<organism evidence="3 4">
    <name type="scientific">Eutypa lata (strain UCR-EL1)</name>
    <name type="common">Grapevine dieback disease fungus</name>
    <name type="synonym">Eutypa armeniacae</name>
    <dbReference type="NCBI Taxonomy" id="1287681"/>
    <lineage>
        <taxon>Eukaryota</taxon>
        <taxon>Fungi</taxon>
        <taxon>Dikarya</taxon>
        <taxon>Ascomycota</taxon>
        <taxon>Pezizomycotina</taxon>
        <taxon>Sordariomycetes</taxon>
        <taxon>Xylariomycetidae</taxon>
        <taxon>Xylariales</taxon>
        <taxon>Diatrypaceae</taxon>
        <taxon>Eutypa</taxon>
    </lineage>
</organism>
<dbReference type="InterPro" id="IPR052935">
    <property type="entry name" value="Mg2+_PAP"/>
</dbReference>
<feature type="compositionally biased region" description="Polar residues" evidence="1">
    <location>
        <begin position="144"/>
        <end position="161"/>
    </location>
</feature>
<accession>M7SEN4</accession>
<dbReference type="PANTHER" id="PTHR28208:SF3">
    <property type="entry name" value="PHOSPHATIDATE PHOSPHATASE APP1"/>
    <property type="match status" value="1"/>
</dbReference>
<dbReference type="OMA" id="RGPMTRK"/>
<dbReference type="InterPro" id="IPR017210">
    <property type="entry name" value="APP1"/>
</dbReference>
<feature type="compositionally biased region" description="Polar residues" evidence="1">
    <location>
        <begin position="603"/>
        <end position="612"/>
    </location>
</feature>
<feature type="region of interest" description="Disordered" evidence="1">
    <location>
        <begin position="483"/>
        <end position="748"/>
    </location>
</feature>
<feature type="compositionally biased region" description="Basic and acidic residues" evidence="1">
    <location>
        <begin position="163"/>
        <end position="197"/>
    </location>
</feature>
<dbReference type="GO" id="GO:0030479">
    <property type="term" value="C:actin cortical patch"/>
    <property type="evidence" value="ECO:0007669"/>
    <property type="project" value="TreeGrafter"/>
</dbReference>
<feature type="region of interest" description="Disordered" evidence="1">
    <location>
        <begin position="141"/>
        <end position="236"/>
    </location>
</feature>
<evidence type="ECO:0000259" key="2">
    <source>
        <dbReference type="Pfam" id="PF09949"/>
    </source>
</evidence>
<dbReference type="STRING" id="1287681.M7SEN4"/>
<feature type="compositionally biased region" description="Polar residues" evidence="1">
    <location>
        <begin position="633"/>
        <end position="662"/>
    </location>
</feature>
<reference evidence="4" key="1">
    <citation type="journal article" date="2013" name="Genome Announc.">
        <title>Draft genome sequence of the grapevine dieback fungus Eutypa lata UCR-EL1.</title>
        <authorList>
            <person name="Blanco-Ulate B."/>
            <person name="Rolshausen P.E."/>
            <person name="Cantu D."/>
        </authorList>
    </citation>
    <scope>NUCLEOTIDE SEQUENCE [LARGE SCALE GENOMIC DNA]</scope>
    <source>
        <strain evidence="4">UCR-EL1</strain>
    </source>
</reference>
<feature type="compositionally biased region" description="Low complexity" evidence="1">
    <location>
        <begin position="707"/>
        <end position="720"/>
    </location>
</feature>
<feature type="compositionally biased region" description="Basic and acidic residues" evidence="1">
    <location>
        <begin position="503"/>
        <end position="514"/>
    </location>
</feature>
<name>M7SEN4_EUTLA</name>
<protein>
    <submittedName>
        <fullName evidence="3">Putative actin patch protein</fullName>
    </submittedName>
</protein>
<dbReference type="Pfam" id="PF09949">
    <property type="entry name" value="APP1_cat"/>
    <property type="match status" value="1"/>
</dbReference>
<evidence type="ECO:0000256" key="1">
    <source>
        <dbReference type="SAM" id="MobiDB-lite"/>
    </source>
</evidence>
<dbReference type="HOGENOM" id="CLU_008292_0_0_1"/>
<evidence type="ECO:0000313" key="4">
    <source>
        <dbReference type="Proteomes" id="UP000012174"/>
    </source>
</evidence>
<keyword evidence="4" id="KW-1185">Reference proteome</keyword>
<feature type="compositionally biased region" description="Pro residues" evidence="1">
    <location>
        <begin position="619"/>
        <end position="631"/>
    </location>
</feature>
<dbReference type="AlphaFoldDB" id="M7SEN4"/>
<dbReference type="KEGG" id="ela:UCREL1_10417"/>
<dbReference type="Proteomes" id="UP000012174">
    <property type="component" value="Unassembled WGS sequence"/>
</dbReference>
<dbReference type="InterPro" id="IPR036412">
    <property type="entry name" value="HAD-like_sf"/>
</dbReference>
<feature type="domain" description="Phosphatidate phosphatase APP1 catalytic" evidence="2">
    <location>
        <begin position="327"/>
        <end position="476"/>
    </location>
</feature>
<gene>
    <name evidence="3" type="ORF">UCREL1_10417</name>
</gene>
<dbReference type="GO" id="GO:0008195">
    <property type="term" value="F:phosphatidate phosphatase activity"/>
    <property type="evidence" value="ECO:0007669"/>
    <property type="project" value="InterPro"/>
</dbReference>
<dbReference type="EMBL" id="KB707407">
    <property type="protein sequence ID" value="EMR62648.1"/>
    <property type="molecule type" value="Genomic_DNA"/>
</dbReference>
<dbReference type="eggNOG" id="ENOG502QT5E">
    <property type="taxonomic scope" value="Eukaryota"/>
</dbReference>
<dbReference type="InterPro" id="IPR019236">
    <property type="entry name" value="APP1_cat"/>
</dbReference>
<dbReference type="PANTHER" id="PTHR28208">
    <property type="entry name" value="PHOSPHATIDATE PHOSPHATASE APP1"/>
    <property type="match status" value="1"/>
</dbReference>
<dbReference type="PIRSF" id="PIRSF037464">
    <property type="entry name" value="UCP037464_APP1"/>
    <property type="match status" value="1"/>
</dbReference>
<dbReference type="SUPFAM" id="SSF56784">
    <property type="entry name" value="HAD-like"/>
    <property type="match status" value="1"/>
</dbReference>
<proteinExistence type="predicted"/>
<dbReference type="OrthoDB" id="10259843at2759"/>
<evidence type="ECO:0000313" key="3">
    <source>
        <dbReference type="EMBL" id="EMR62648.1"/>
    </source>
</evidence>